<dbReference type="Proteomes" id="UP000269945">
    <property type="component" value="Unassembled WGS sequence"/>
</dbReference>
<feature type="non-terminal residue" evidence="1">
    <location>
        <position position="1"/>
    </location>
</feature>
<accession>A0A9X9LR80</accession>
<proteinExistence type="predicted"/>
<evidence type="ECO:0000313" key="2">
    <source>
        <dbReference type="Proteomes" id="UP000269945"/>
    </source>
</evidence>
<organism evidence="1 2">
    <name type="scientific">Gulo gulo</name>
    <name type="common">Wolverine</name>
    <name type="synonym">Gluton</name>
    <dbReference type="NCBI Taxonomy" id="48420"/>
    <lineage>
        <taxon>Eukaryota</taxon>
        <taxon>Metazoa</taxon>
        <taxon>Chordata</taxon>
        <taxon>Craniata</taxon>
        <taxon>Vertebrata</taxon>
        <taxon>Euteleostomi</taxon>
        <taxon>Mammalia</taxon>
        <taxon>Eutheria</taxon>
        <taxon>Laurasiatheria</taxon>
        <taxon>Carnivora</taxon>
        <taxon>Caniformia</taxon>
        <taxon>Musteloidea</taxon>
        <taxon>Mustelidae</taxon>
        <taxon>Guloninae</taxon>
        <taxon>Gulo</taxon>
    </lineage>
</organism>
<name>A0A9X9LR80_GULGU</name>
<keyword evidence="2" id="KW-1185">Reference proteome</keyword>
<gene>
    <name evidence="1" type="ORF">BN2614_LOCUS5</name>
</gene>
<evidence type="ECO:0000313" key="1">
    <source>
        <dbReference type="EMBL" id="VCW79603.1"/>
    </source>
</evidence>
<sequence>VRAFLRNSEVVPSDSETVPASGSLLRRWRVISEFQYLPHGPVIDFLNTQLLEAVVVAFLPQASWRLQNRSKGPRTDV</sequence>
<reference evidence="1 2" key="1">
    <citation type="submission" date="2018-10" db="EMBL/GenBank/DDBJ databases">
        <authorList>
            <person name="Ekblom R."/>
            <person name="Jareborg N."/>
        </authorList>
    </citation>
    <scope>NUCLEOTIDE SEQUENCE [LARGE SCALE GENOMIC DNA]</scope>
    <source>
        <tissue evidence="1">Muscle</tissue>
    </source>
</reference>
<comment type="caution">
    <text evidence="1">The sequence shown here is derived from an EMBL/GenBank/DDBJ whole genome shotgun (WGS) entry which is preliminary data.</text>
</comment>
<feature type="non-terminal residue" evidence="1">
    <location>
        <position position="77"/>
    </location>
</feature>
<dbReference type="EMBL" id="CYRY02012332">
    <property type="protein sequence ID" value="VCW79603.1"/>
    <property type="molecule type" value="Genomic_DNA"/>
</dbReference>
<protein>
    <submittedName>
        <fullName evidence="1">Uncharacterized protein</fullName>
    </submittedName>
</protein>
<dbReference type="AlphaFoldDB" id="A0A9X9LR80"/>